<dbReference type="PRINTS" id="PR00080">
    <property type="entry name" value="SDRFAMILY"/>
</dbReference>
<evidence type="ECO:0000313" key="5">
    <source>
        <dbReference type="EMBL" id="CAK5281278.1"/>
    </source>
</evidence>
<proteinExistence type="inferred from homology"/>
<evidence type="ECO:0000313" key="6">
    <source>
        <dbReference type="Proteomes" id="UP001295794"/>
    </source>
</evidence>
<comment type="similarity">
    <text evidence="1 4">Belongs to the short-chain dehydrogenases/reductases (SDR) family.</text>
</comment>
<dbReference type="InterPro" id="IPR020904">
    <property type="entry name" value="Sc_DH/Rdtase_CS"/>
</dbReference>
<accession>A0AAD2HSE9</accession>
<keyword evidence="6" id="KW-1185">Reference proteome</keyword>
<evidence type="ECO:0000256" key="4">
    <source>
        <dbReference type="RuleBase" id="RU000363"/>
    </source>
</evidence>
<protein>
    <submittedName>
        <fullName evidence="5">Uncharacterized protein</fullName>
    </submittedName>
</protein>
<dbReference type="InterPro" id="IPR002347">
    <property type="entry name" value="SDR_fam"/>
</dbReference>
<name>A0AAD2HSE9_9AGAR</name>
<dbReference type="CDD" id="cd05374">
    <property type="entry name" value="17beta-HSD-like_SDR_c"/>
    <property type="match status" value="1"/>
</dbReference>
<evidence type="ECO:0000256" key="1">
    <source>
        <dbReference type="ARBA" id="ARBA00006484"/>
    </source>
</evidence>
<reference evidence="5" key="1">
    <citation type="submission" date="2023-11" db="EMBL/GenBank/DDBJ databases">
        <authorList>
            <person name="De Vega J J."/>
            <person name="De Vega J J."/>
        </authorList>
    </citation>
    <scope>NUCLEOTIDE SEQUENCE</scope>
</reference>
<dbReference type="PRINTS" id="PR00081">
    <property type="entry name" value="GDHRDH"/>
</dbReference>
<dbReference type="Gene3D" id="3.40.50.720">
    <property type="entry name" value="NAD(P)-binding Rossmann-like Domain"/>
    <property type="match status" value="1"/>
</dbReference>
<keyword evidence="2" id="KW-0521">NADP</keyword>
<dbReference type="AlphaFoldDB" id="A0AAD2HSE9"/>
<dbReference type="PROSITE" id="PS00061">
    <property type="entry name" value="ADH_SHORT"/>
    <property type="match status" value="1"/>
</dbReference>
<sequence>MSKPVAFITGCSNGGIGAAFCRDLLAKGYIVYATARSVQAMSDLEHENAHKLVVDVTNDASVVKAIGTVYTETEGIDLLISNAGFGHVGPLLDIPLEEGMSVMQTNFFGLVRLVNNVVPRMARRGHGTVVAVGSILGELPAPFLGFYNASKAALRSYTEMLQMECKPLKVKVVLVAPGSIRSNIVGKLAYTLPEDSLYKSFERQIKRVMYQSQTAAYGVMDTDRFASVIIGNVTSANPSPYISIGGFSTRTWLLQWLKRTWALDLLWNITQRS</sequence>
<evidence type="ECO:0000256" key="3">
    <source>
        <dbReference type="ARBA" id="ARBA00023002"/>
    </source>
</evidence>
<keyword evidence="3" id="KW-0560">Oxidoreductase</keyword>
<dbReference type="EMBL" id="CAVNYO010000444">
    <property type="protein sequence ID" value="CAK5281278.1"/>
    <property type="molecule type" value="Genomic_DNA"/>
</dbReference>
<dbReference type="Proteomes" id="UP001295794">
    <property type="component" value="Unassembled WGS sequence"/>
</dbReference>
<gene>
    <name evidence="5" type="ORF">MYCIT1_LOCUS32282</name>
</gene>
<organism evidence="5 6">
    <name type="scientific">Mycena citricolor</name>
    <dbReference type="NCBI Taxonomy" id="2018698"/>
    <lineage>
        <taxon>Eukaryota</taxon>
        <taxon>Fungi</taxon>
        <taxon>Dikarya</taxon>
        <taxon>Basidiomycota</taxon>
        <taxon>Agaricomycotina</taxon>
        <taxon>Agaricomycetes</taxon>
        <taxon>Agaricomycetidae</taxon>
        <taxon>Agaricales</taxon>
        <taxon>Marasmiineae</taxon>
        <taxon>Mycenaceae</taxon>
        <taxon>Mycena</taxon>
    </lineage>
</organism>
<dbReference type="SUPFAM" id="SSF51735">
    <property type="entry name" value="NAD(P)-binding Rossmann-fold domains"/>
    <property type="match status" value="1"/>
</dbReference>
<evidence type="ECO:0000256" key="2">
    <source>
        <dbReference type="ARBA" id="ARBA00022857"/>
    </source>
</evidence>
<dbReference type="GO" id="GO:0016491">
    <property type="term" value="F:oxidoreductase activity"/>
    <property type="evidence" value="ECO:0007669"/>
    <property type="project" value="UniProtKB-KW"/>
</dbReference>
<dbReference type="InterPro" id="IPR036291">
    <property type="entry name" value="NAD(P)-bd_dom_sf"/>
</dbReference>
<dbReference type="PANTHER" id="PTHR44169:SF6">
    <property type="entry name" value="NADPH-DEPENDENT 1-ACYLDIHYDROXYACETONE PHOSPHATE REDUCTASE"/>
    <property type="match status" value="1"/>
</dbReference>
<dbReference type="GO" id="GO:0005783">
    <property type="term" value="C:endoplasmic reticulum"/>
    <property type="evidence" value="ECO:0007669"/>
    <property type="project" value="TreeGrafter"/>
</dbReference>
<dbReference type="Pfam" id="PF00106">
    <property type="entry name" value="adh_short"/>
    <property type="match status" value="1"/>
</dbReference>
<comment type="caution">
    <text evidence="5">The sequence shown here is derived from an EMBL/GenBank/DDBJ whole genome shotgun (WGS) entry which is preliminary data.</text>
</comment>
<dbReference type="PANTHER" id="PTHR44169">
    <property type="entry name" value="NADPH-DEPENDENT 1-ACYLDIHYDROXYACETONE PHOSPHATE REDUCTASE"/>
    <property type="match status" value="1"/>
</dbReference>